<reference evidence="3" key="1">
    <citation type="journal article" date="2019" name="Int. J. Syst. Evol. Microbiol.">
        <title>The Global Catalogue of Microorganisms (GCM) 10K type strain sequencing project: providing services to taxonomists for standard genome sequencing and annotation.</title>
        <authorList>
            <consortium name="The Broad Institute Genomics Platform"/>
            <consortium name="The Broad Institute Genome Sequencing Center for Infectious Disease"/>
            <person name="Wu L."/>
            <person name="Ma J."/>
        </authorList>
    </citation>
    <scope>NUCLEOTIDE SEQUENCE [LARGE SCALE GENOMIC DNA]</scope>
    <source>
        <strain evidence="3">CCUG 58728</strain>
    </source>
</reference>
<keyword evidence="3" id="KW-1185">Reference proteome</keyword>
<feature type="transmembrane region" description="Helical" evidence="1">
    <location>
        <begin position="36"/>
        <end position="56"/>
    </location>
</feature>
<evidence type="ECO:0000313" key="2">
    <source>
        <dbReference type="EMBL" id="MFC3932977.1"/>
    </source>
</evidence>
<keyword evidence="1" id="KW-1133">Transmembrane helix</keyword>
<feature type="transmembrane region" description="Helical" evidence="1">
    <location>
        <begin position="6"/>
        <end position="24"/>
    </location>
</feature>
<proteinExistence type="predicted"/>
<keyword evidence="1" id="KW-0472">Membrane</keyword>
<feature type="transmembrane region" description="Helical" evidence="1">
    <location>
        <begin position="76"/>
        <end position="93"/>
    </location>
</feature>
<protein>
    <submittedName>
        <fullName evidence="2">Uncharacterized protein</fullName>
    </submittedName>
</protein>
<feature type="transmembrane region" description="Helical" evidence="1">
    <location>
        <begin position="114"/>
        <end position="136"/>
    </location>
</feature>
<name>A0ABV8D456_9STRE</name>
<feature type="transmembrane region" description="Helical" evidence="1">
    <location>
        <begin position="148"/>
        <end position="171"/>
    </location>
</feature>
<accession>A0ABV8D456</accession>
<gene>
    <name evidence="2" type="ORF">ACFOSE_09505</name>
</gene>
<organism evidence="2 3">
    <name type="scientific">Streptococcus dentapri</name>
    <dbReference type="NCBI Taxonomy" id="573564"/>
    <lineage>
        <taxon>Bacteria</taxon>
        <taxon>Bacillati</taxon>
        <taxon>Bacillota</taxon>
        <taxon>Bacilli</taxon>
        <taxon>Lactobacillales</taxon>
        <taxon>Streptococcaceae</taxon>
        <taxon>Streptococcus</taxon>
    </lineage>
</organism>
<feature type="transmembrane region" description="Helical" evidence="1">
    <location>
        <begin position="192"/>
        <end position="216"/>
    </location>
</feature>
<dbReference type="EMBL" id="JBHSAC010000086">
    <property type="protein sequence ID" value="MFC3932977.1"/>
    <property type="molecule type" value="Genomic_DNA"/>
</dbReference>
<dbReference type="RefSeq" id="WP_380432767.1">
    <property type="nucleotide sequence ID" value="NZ_JBHSAC010000086.1"/>
</dbReference>
<dbReference type="Proteomes" id="UP001595901">
    <property type="component" value="Unassembled WGS sequence"/>
</dbReference>
<sequence length="223" mass="24617">MNNLAFVISLGLAGIDPVGMMLLVTMQAAGLSKKKAYLYGGLVLFGTAVLGFILSSLLGRGLSDLASSIDNFSNTVWVWINLALILILTVWGMKRLSTEEQKENESGQKNSRGVYAAAVFMMFTALTDPTFLAVLALSGQVNNLLLSILYNLLWVFISQAPLFLLLLAIVFNKHHVFIDKFNTYYKKYKKPINYAVTGLIFLAALVFVADLIVYWFSGAWLLG</sequence>
<evidence type="ECO:0000313" key="3">
    <source>
        <dbReference type="Proteomes" id="UP001595901"/>
    </source>
</evidence>
<comment type="caution">
    <text evidence="2">The sequence shown here is derived from an EMBL/GenBank/DDBJ whole genome shotgun (WGS) entry which is preliminary data.</text>
</comment>
<keyword evidence="1" id="KW-0812">Transmembrane</keyword>
<evidence type="ECO:0000256" key="1">
    <source>
        <dbReference type="SAM" id="Phobius"/>
    </source>
</evidence>